<evidence type="ECO:0000313" key="1">
    <source>
        <dbReference type="EMBL" id="KAK7475125.1"/>
    </source>
</evidence>
<proteinExistence type="predicted"/>
<evidence type="ECO:0000313" key="2">
    <source>
        <dbReference type="Proteomes" id="UP001519460"/>
    </source>
</evidence>
<comment type="caution">
    <text evidence="1">The sequence shown here is derived from an EMBL/GenBank/DDBJ whole genome shotgun (WGS) entry which is preliminary data.</text>
</comment>
<sequence length="87" mass="9460">MCTLTIQMGFEGGEERRRPQIYTKAKGAGPGARLFSTNSPLKPLCPSLIRPLENLPSRNHGALRFAARPVQAVIPEGMITRDGAVDE</sequence>
<keyword evidence="2" id="KW-1185">Reference proteome</keyword>
<protein>
    <submittedName>
        <fullName evidence="1">Uncharacterized protein</fullName>
    </submittedName>
</protein>
<name>A0ABD0JK91_9CAEN</name>
<organism evidence="1 2">
    <name type="scientific">Batillaria attramentaria</name>
    <dbReference type="NCBI Taxonomy" id="370345"/>
    <lineage>
        <taxon>Eukaryota</taxon>
        <taxon>Metazoa</taxon>
        <taxon>Spiralia</taxon>
        <taxon>Lophotrochozoa</taxon>
        <taxon>Mollusca</taxon>
        <taxon>Gastropoda</taxon>
        <taxon>Caenogastropoda</taxon>
        <taxon>Sorbeoconcha</taxon>
        <taxon>Cerithioidea</taxon>
        <taxon>Batillariidae</taxon>
        <taxon>Batillaria</taxon>
    </lineage>
</organism>
<reference evidence="1 2" key="1">
    <citation type="journal article" date="2023" name="Sci. Data">
        <title>Genome assembly of the Korean intertidal mud-creeper Batillaria attramentaria.</title>
        <authorList>
            <person name="Patra A.K."/>
            <person name="Ho P.T."/>
            <person name="Jun S."/>
            <person name="Lee S.J."/>
            <person name="Kim Y."/>
            <person name="Won Y.J."/>
        </authorList>
    </citation>
    <scope>NUCLEOTIDE SEQUENCE [LARGE SCALE GENOMIC DNA]</scope>
    <source>
        <strain evidence="1">Wonlab-2016</strain>
    </source>
</reference>
<gene>
    <name evidence="1" type="ORF">BaRGS_00033617</name>
</gene>
<dbReference type="EMBL" id="JACVVK020000414">
    <property type="protein sequence ID" value="KAK7475125.1"/>
    <property type="molecule type" value="Genomic_DNA"/>
</dbReference>
<dbReference type="AlphaFoldDB" id="A0ABD0JK91"/>
<accession>A0ABD0JK91</accession>
<dbReference type="Proteomes" id="UP001519460">
    <property type="component" value="Unassembled WGS sequence"/>
</dbReference>